<reference evidence="1 2" key="1">
    <citation type="submission" date="2019-07" db="EMBL/GenBank/DDBJ databases">
        <title>Whole genome shotgun sequence of Aneurinibacillus danicus NBRC 102444.</title>
        <authorList>
            <person name="Hosoyama A."/>
            <person name="Uohara A."/>
            <person name="Ohji S."/>
            <person name="Ichikawa N."/>
        </authorList>
    </citation>
    <scope>NUCLEOTIDE SEQUENCE [LARGE SCALE GENOMIC DNA]</scope>
    <source>
        <strain evidence="1 2">NBRC 102444</strain>
    </source>
</reference>
<dbReference type="Proteomes" id="UP000321157">
    <property type="component" value="Unassembled WGS sequence"/>
</dbReference>
<organism evidence="1 2">
    <name type="scientific">Aneurinibacillus danicus</name>
    <dbReference type="NCBI Taxonomy" id="267746"/>
    <lineage>
        <taxon>Bacteria</taxon>
        <taxon>Bacillati</taxon>
        <taxon>Bacillota</taxon>
        <taxon>Bacilli</taxon>
        <taxon>Bacillales</taxon>
        <taxon>Paenibacillaceae</taxon>
        <taxon>Aneurinibacillus group</taxon>
        <taxon>Aneurinibacillus</taxon>
    </lineage>
</organism>
<protein>
    <submittedName>
        <fullName evidence="1">Uncharacterized protein</fullName>
    </submittedName>
</protein>
<dbReference type="RefSeq" id="WP_146808540.1">
    <property type="nucleotide sequence ID" value="NZ_BJXX01000032.1"/>
</dbReference>
<accession>A0A511V308</accession>
<proteinExistence type="predicted"/>
<keyword evidence="2" id="KW-1185">Reference proteome</keyword>
<name>A0A511V308_9BACL</name>
<evidence type="ECO:0000313" key="2">
    <source>
        <dbReference type="Proteomes" id="UP000321157"/>
    </source>
</evidence>
<gene>
    <name evidence="1" type="ORF">ADA01nite_07090</name>
</gene>
<dbReference type="OrthoDB" id="9803747at2"/>
<dbReference type="EMBL" id="BJXX01000032">
    <property type="protein sequence ID" value="GEN33249.1"/>
    <property type="molecule type" value="Genomic_DNA"/>
</dbReference>
<dbReference type="AlphaFoldDB" id="A0A511V308"/>
<comment type="caution">
    <text evidence="1">The sequence shown here is derived from an EMBL/GenBank/DDBJ whole genome shotgun (WGS) entry which is preliminary data.</text>
</comment>
<evidence type="ECO:0000313" key="1">
    <source>
        <dbReference type="EMBL" id="GEN33249.1"/>
    </source>
</evidence>
<sequence length="62" mass="7260">MKVTNEIVLKKIEELYKSLFQHDGFGELRVEMKILKRGQKEVIIHCGKQYRYVVDTASVSTM</sequence>